<evidence type="ECO:0000313" key="3">
    <source>
        <dbReference type="EMBL" id="MDA2810315.1"/>
    </source>
</evidence>
<evidence type="ECO:0000256" key="1">
    <source>
        <dbReference type="ARBA" id="ARBA00010617"/>
    </source>
</evidence>
<gene>
    <name evidence="3" type="ORF">O4J56_06660</name>
</gene>
<dbReference type="EMBL" id="JAQFWQ010000013">
    <property type="protein sequence ID" value="MDA2810315.1"/>
    <property type="molecule type" value="Genomic_DNA"/>
</dbReference>
<feature type="region of interest" description="Disordered" evidence="2">
    <location>
        <begin position="398"/>
        <end position="445"/>
    </location>
</feature>
<evidence type="ECO:0000313" key="4">
    <source>
        <dbReference type="Proteomes" id="UP001527866"/>
    </source>
</evidence>
<proteinExistence type="inferred from homology"/>
<keyword evidence="4" id="KW-1185">Reference proteome</keyword>
<feature type="compositionally biased region" description="Low complexity" evidence="2">
    <location>
        <begin position="432"/>
        <end position="445"/>
    </location>
</feature>
<accession>A0ABT4U043</accession>
<name>A0ABT4U043_9ACTN</name>
<dbReference type="RefSeq" id="WP_270684384.1">
    <property type="nucleotide sequence ID" value="NZ_JAQFWQ010000013.1"/>
</dbReference>
<dbReference type="InterPro" id="IPR002397">
    <property type="entry name" value="Cyt_P450_B"/>
</dbReference>
<evidence type="ECO:0000256" key="2">
    <source>
        <dbReference type="SAM" id="MobiDB-lite"/>
    </source>
</evidence>
<dbReference type="SUPFAM" id="SSF48264">
    <property type="entry name" value="Cytochrome P450"/>
    <property type="match status" value="1"/>
</dbReference>
<protein>
    <submittedName>
        <fullName evidence="3">Cytochrome P450</fullName>
    </submittedName>
</protein>
<sequence>MATGHPPLELYDPGFHADHHAAYARMRKEHGPVVPVMLEPGVEGRLVVDYALITAWCRDERTFSRDARRWKDWREGRIPDDSSLLGMMGHRPNALFSDGEEHRRVRRAMVDSLSPFEPGRVGAEARSVAERLVDGFCARGEAELMEEFARPLPLLVMNGMFGMDHESGRRFFTALRDMWDGVDAERANAELERVLSAHIDRKRAHPGDDITSTLMRHRAGLSDEEVLQHLVLMVGAGHEPSAALLSNSVRVLLTDRALGDDLAGARTGIDEAIERVMWSAPPVTNYPVMYPVRDVEVPGGSVVPEGTPVLLGFAAANRFLAEEYADRMDDAPNRAHLAWGVGAHRCPAKDIATAIAVAGIEVLIRRLPGLRLGVAPEELSWRISPFAHALTRLPVAFTPQTPEEEGTPWTPSDSVPETSTPRRQSSEKPAQSSLSSFLVRLLRGR</sequence>
<dbReference type="Proteomes" id="UP001527866">
    <property type="component" value="Unassembled WGS sequence"/>
</dbReference>
<dbReference type="PRINTS" id="PR00359">
    <property type="entry name" value="BP450"/>
</dbReference>
<reference evidence="3 4" key="1">
    <citation type="submission" date="2023-01" db="EMBL/GenBank/DDBJ databases">
        <title>Draft genome sequence of Nocardiopsis sp. RSe5-2 isolated from halophytes.</title>
        <authorList>
            <person name="Duangmal K."/>
            <person name="Chantavorakit T."/>
        </authorList>
    </citation>
    <scope>NUCLEOTIDE SEQUENCE [LARGE SCALE GENOMIC DNA]</scope>
    <source>
        <strain evidence="3 4">RSe5-2</strain>
    </source>
</reference>
<dbReference type="InterPro" id="IPR036396">
    <property type="entry name" value="Cyt_P450_sf"/>
</dbReference>
<organism evidence="3 4">
    <name type="scientific">Nocardiopsis endophytica</name>
    <dbReference type="NCBI Taxonomy" id="3018445"/>
    <lineage>
        <taxon>Bacteria</taxon>
        <taxon>Bacillati</taxon>
        <taxon>Actinomycetota</taxon>
        <taxon>Actinomycetes</taxon>
        <taxon>Streptosporangiales</taxon>
        <taxon>Nocardiopsidaceae</taxon>
        <taxon>Nocardiopsis</taxon>
    </lineage>
</organism>
<dbReference type="PANTHER" id="PTHR46696:SF1">
    <property type="entry name" value="CYTOCHROME P450 YJIB-RELATED"/>
    <property type="match status" value="1"/>
</dbReference>
<comment type="similarity">
    <text evidence="1">Belongs to the cytochrome P450 family.</text>
</comment>
<dbReference type="PANTHER" id="PTHR46696">
    <property type="entry name" value="P450, PUTATIVE (EUROFUNG)-RELATED"/>
    <property type="match status" value="1"/>
</dbReference>
<comment type="caution">
    <text evidence="3">The sequence shown here is derived from an EMBL/GenBank/DDBJ whole genome shotgun (WGS) entry which is preliminary data.</text>
</comment>
<feature type="compositionally biased region" description="Polar residues" evidence="2">
    <location>
        <begin position="409"/>
        <end position="431"/>
    </location>
</feature>
<dbReference type="Gene3D" id="1.10.630.10">
    <property type="entry name" value="Cytochrome P450"/>
    <property type="match status" value="1"/>
</dbReference>